<dbReference type="Proteomes" id="UP000472839">
    <property type="component" value="Unassembled WGS sequence"/>
</dbReference>
<gene>
    <name evidence="2" type="ORF">GBG19_03425</name>
</gene>
<proteinExistence type="predicted"/>
<accession>A0A6L4WV17</accession>
<name>A0A6L4WV17_9BACT</name>
<dbReference type="AlphaFoldDB" id="A0A6L4WV17"/>
<keyword evidence="1" id="KW-0732">Signal</keyword>
<evidence type="ECO:0000313" key="2">
    <source>
        <dbReference type="EMBL" id="KAB7890295.1"/>
    </source>
</evidence>
<dbReference type="EMBL" id="WFKK01000006">
    <property type="protein sequence ID" value="KAB7890295.1"/>
    <property type="molecule type" value="Genomic_DNA"/>
</dbReference>
<evidence type="ECO:0000256" key="1">
    <source>
        <dbReference type="SAM" id="SignalP"/>
    </source>
</evidence>
<protein>
    <submittedName>
        <fullName evidence="2">Uncharacterized protein</fullName>
    </submittedName>
</protein>
<evidence type="ECO:0000313" key="3">
    <source>
        <dbReference type="Proteomes" id="UP000472839"/>
    </source>
</evidence>
<organism evidence="2 3">
    <name type="scientific">Poseidonibacter ostreae</name>
    <dbReference type="NCBI Taxonomy" id="2654171"/>
    <lineage>
        <taxon>Bacteria</taxon>
        <taxon>Pseudomonadati</taxon>
        <taxon>Campylobacterota</taxon>
        <taxon>Epsilonproteobacteria</taxon>
        <taxon>Campylobacterales</taxon>
        <taxon>Arcobacteraceae</taxon>
        <taxon>Poseidonibacter</taxon>
    </lineage>
</organism>
<feature type="chain" id="PRO_5027085693" evidence="1">
    <location>
        <begin position="18"/>
        <end position="145"/>
    </location>
</feature>
<dbReference type="RefSeq" id="WP_152279596.1">
    <property type="nucleotide sequence ID" value="NZ_WFKK01000006.1"/>
</dbReference>
<comment type="caution">
    <text evidence="2">The sequence shown here is derived from an EMBL/GenBank/DDBJ whole genome shotgun (WGS) entry which is preliminary data.</text>
</comment>
<reference evidence="2 3" key="1">
    <citation type="submission" date="2019-10" db="EMBL/GenBank/DDBJ databases">
        <title>Poseidonibacter ostreae sp. nov., isolated from the gut of the Ostrea denselamellosa.</title>
        <authorList>
            <person name="Choi A."/>
        </authorList>
    </citation>
    <scope>NUCLEOTIDE SEQUENCE [LARGE SCALE GENOMIC DNA]</scope>
    <source>
        <strain evidence="2 3">SJOD-M-33</strain>
    </source>
</reference>
<feature type="signal peptide" evidence="1">
    <location>
        <begin position="1"/>
        <end position="17"/>
    </location>
</feature>
<sequence>MKKLVLGILFFVSLLNAASVVDIRKNQMTPLIKCDSSGICDGKNAQDIRISLGDHNVTAIVCKDETNCGGITAAEARMKGLTPVVICKVNQDCGNISFGKASIYGVKPVVPCNVSGRCNDGVNAIDVRINQMTLIVFCTSGGECI</sequence>